<accession>A0ABQ6P7L9</accession>
<dbReference type="InterPro" id="IPR046342">
    <property type="entry name" value="CBS_dom_sf"/>
</dbReference>
<feature type="domain" description="CBS" evidence="3">
    <location>
        <begin position="8"/>
        <end position="67"/>
    </location>
</feature>
<evidence type="ECO:0000256" key="1">
    <source>
        <dbReference type="ARBA" id="ARBA00023122"/>
    </source>
</evidence>
<keyword evidence="1 2" id="KW-0129">CBS domain</keyword>
<dbReference type="SMART" id="SM00116">
    <property type="entry name" value="CBS"/>
    <property type="match status" value="2"/>
</dbReference>
<dbReference type="InterPro" id="IPR051257">
    <property type="entry name" value="Diverse_CBS-Domain"/>
</dbReference>
<evidence type="ECO:0000256" key="2">
    <source>
        <dbReference type="PROSITE-ProRule" id="PRU00703"/>
    </source>
</evidence>
<evidence type="ECO:0000259" key="3">
    <source>
        <dbReference type="PROSITE" id="PS51371"/>
    </source>
</evidence>
<keyword evidence="5" id="KW-1185">Reference proteome</keyword>
<gene>
    <name evidence="4" type="ORF">NUTIK01_20020</name>
</gene>
<dbReference type="EMBL" id="BTFW01000001">
    <property type="protein sequence ID" value="GMM61225.1"/>
    <property type="molecule type" value="Genomic_DNA"/>
</dbReference>
<dbReference type="RefSeq" id="WP_317974933.1">
    <property type="nucleotide sequence ID" value="NZ_BTFW01000001.1"/>
</dbReference>
<dbReference type="CDD" id="cd04623">
    <property type="entry name" value="CBS_pair_bac_euk"/>
    <property type="match status" value="1"/>
</dbReference>
<dbReference type="Proteomes" id="UP001187221">
    <property type="component" value="Unassembled WGS sequence"/>
</dbReference>
<sequence>MTIARLIDDRNGQVWAIHAADTVADAIEVLTAHKIGALPVLDGNGPVAGVFSERDVIRALKDHGDDALRLPVSAVMTASVVTVTPDIAVMDALALMTHRRFRHLPVIENGKMVAFISIGDLVKHRLDRIEAEADAMRSYIQSA</sequence>
<reference evidence="4 5" key="1">
    <citation type="submission" date="2023-06" db="EMBL/GenBank/DDBJ databases">
        <title>Draft genome sequence of Novosphingobium sp. strain IK01.</title>
        <authorList>
            <person name="Hatamoto M."/>
            <person name="Ikarashi T."/>
            <person name="Yamaguchi T."/>
        </authorList>
    </citation>
    <scope>NUCLEOTIDE SEQUENCE [LARGE SCALE GENOMIC DNA]</scope>
    <source>
        <strain evidence="4 5">IK01</strain>
    </source>
</reference>
<dbReference type="InterPro" id="IPR044725">
    <property type="entry name" value="CBSX3_CBS_dom"/>
</dbReference>
<dbReference type="Gene3D" id="3.10.580.10">
    <property type="entry name" value="CBS-domain"/>
    <property type="match status" value="1"/>
</dbReference>
<evidence type="ECO:0000313" key="4">
    <source>
        <dbReference type="EMBL" id="GMM61225.1"/>
    </source>
</evidence>
<feature type="domain" description="CBS" evidence="3">
    <location>
        <begin position="76"/>
        <end position="132"/>
    </location>
</feature>
<organism evidence="4 5">
    <name type="scientific">Novosphingobium pituita</name>
    <dbReference type="NCBI Taxonomy" id="3056842"/>
    <lineage>
        <taxon>Bacteria</taxon>
        <taxon>Pseudomonadati</taxon>
        <taxon>Pseudomonadota</taxon>
        <taxon>Alphaproteobacteria</taxon>
        <taxon>Sphingomonadales</taxon>
        <taxon>Sphingomonadaceae</taxon>
        <taxon>Novosphingobium</taxon>
    </lineage>
</organism>
<comment type="caution">
    <text evidence="4">The sequence shown here is derived from an EMBL/GenBank/DDBJ whole genome shotgun (WGS) entry which is preliminary data.</text>
</comment>
<dbReference type="Pfam" id="PF00571">
    <property type="entry name" value="CBS"/>
    <property type="match status" value="2"/>
</dbReference>
<dbReference type="InterPro" id="IPR000644">
    <property type="entry name" value="CBS_dom"/>
</dbReference>
<name>A0ABQ6P7L9_9SPHN</name>
<evidence type="ECO:0000313" key="5">
    <source>
        <dbReference type="Proteomes" id="UP001187221"/>
    </source>
</evidence>
<dbReference type="SUPFAM" id="SSF54631">
    <property type="entry name" value="CBS-domain pair"/>
    <property type="match status" value="1"/>
</dbReference>
<dbReference type="PANTHER" id="PTHR43080:SF2">
    <property type="entry name" value="CBS DOMAIN-CONTAINING PROTEIN"/>
    <property type="match status" value="1"/>
</dbReference>
<proteinExistence type="predicted"/>
<dbReference type="PANTHER" id="PTHR43080">
    <property type="entry name" value="CBS DOMAIN-CONTAINING PROTEIN CBSX3, MITOCHONDRIAL"/>
    <property type="match status" value="1"/>
</dbReference>
<dbReference type="PROSITE" id="PS51371">
    <property type="entry name" value="CBS"/>
    <property type="match status" value="2"/>
</dbReference>
<protein>
    <submittedName>
        <fullName evidence="4">CBS domain-containing protein</fullName>
    </submittedName>
</protein>